<protein>
    <recommendedName>
        <fullName evidence="1">non-specific serine/threonine protein kinase</fullName>
        <ecNumber evidence="1">2.7.11.1</ecNumber>
    </recommendedName>
</protein>
<keyword evidence="4" id="KW-0808">Transferase</keyword>
<accession>G0WE77</accession>
<dbReference type="PROSITE" id="PS50110">
    <property type="entry name" value="RESPONSE_REGULATORY"/>
    <property type="match status" value="1"/>
</dbReference>
<feature type="compositionally biased region" description="Basic residues" evidence="11">
    <location>
        <begin position="970"/>
        <end position="984"/>
    </location>
</feature>
<dbReference type="eggNOG" id="KOG0605">
    <property type="taxonomic scope" value="Eukaryota"/>
</dbReference>
<dbReference type="InterPro" id="IPR011009">
    <property type="entry name" value="Kinase-like_dom_sf"/>
</dbReference>
<dbReference type="GeneID" id="11495588"/>
<organism evidence="15 16">
    <name type="scientific">Naumovozyma dairenensis (strain ATCC 10597 / BCRC 20456 / CBS 421 / NBRC 0211 / NRRL Y-12639)</name>
    <name type="common">Saccharomyces dairenensis</name>
    <dbReference type="NCBI Taxonomy" id="1071378"/>
    <lineage>
        <taxon>Eukaryota</taxon>
        <taxon>Fungi</taxon>
        <taxon>Dikarya</taxon>
        <taxon>Ascomycota</taxon>
        <taxon>Saccharomycotina</taxon>
        <taxon>Saccharomycetes</taxon>
        <taxon>Saccharomycetales</taxon>
        <taxon>Saccharomycetaceae</taxon>
        <taxon>Naumovozyma</taxon>
    </lineage>
</organism>
<feature type="region of interest" description="Disordered" evidence="11">
    <location>
        <begin position="934"/>
        <end position="1035"/>
    </location>
</feature>
<evidence type="ECO:0000256" key="10">
    <source>
        <dbReference type="PROSITE-ProRule" id="PRU00169"/>
    </source>
</evidence>
<dbReference type="STRING" id="1071378.G0WE77"/>
<evidence type="ECO:0000256" key="7">
    <source>
        <dbReference type="ARBA" id="ARBA00022840"/>
    </source>
</evidence>
<comment type="caution">
    <text evidence="10">Lacks conserved residue(s) required for the propagation of feature annotation.</text>
</comment>
<dbReference type="GO" id="GO:0051321">
    <property type="term" value="P:meiotic cell cycle"/>
    <property type="evidence" value="ECO:0007669"/>
    <property type="project" value="EnsemblFungi"/>
</dbReference>
<dbReference type="EMBL" id="HE580273">
    <property type="protein sequence ID" value="CCD26088.2"/>
    <property type="molecule type" value="Genomic_DNA"/>
</dbReference>
<comment type="catalytic activity">
    <reaction evidence="8">
        <text>L-threonyl-[protein] + ATP = O-phospho-L-threonyl-[protein] + ADP + H(+)</text>
        <dbReference type="Rhea" id="RHEA:46608"/>
        <dbReference type="Rhea" id="RHEA-COMP:11060"/>
        <dbReference type="Rhea" id="RHEA-COMP:11605"/>
        <dbReference type="ChEBI" id="CHEBI:15378"/>
        <dbReference type="ChEBI" id="CHEBI:30013"/>
        <dbReference type="ChEBI" id="CHEBI:30616"/>
        <dbReference type="ChEBI" id="CHEBI:61977"/>
        <dbReference type="ChEBI" id="CHEBI:456216"/>
        <dbReference type="EC" id="2.7.11.1"/>
    </reaction>
</comment>
<evidence type="ECO:0000313" key="15">
    <source>
        <dbReference type="EMBL" id="CCD26088.2"/>
    </source>
</evidence>
<feature type="region of interest" description="Disordered" evidence="11">
    <location>
        <begin position="559"/>
        <end position="679"/>
    </location>
</feature>
<dbReference type="CDD" id="cd05611">
    <property type="entry name" value="STKc_Rim15_like"/>
    <property type="match status" value="1"/>
</dbReference>
<gene>
    <name evidence="15" type="primary">NDAI0G03110</name>
    <name evidence="15" type="ordered locus">NDAI_0G03110</name>
</gene>
<keyword evidence="7" id="KW-0067">ATP-binding</keyword>
<feature type="region of interest" description="Disordered" evidence="11">
    <location>
        <begin position="1374"/>
        <end position="1464"/>
    </location>
</feature>
<dbReference type="GO" id="GO:0070301">
    <property type="term" value="P:cellular response to hydrogen peroxide"/>
    <property type="evidence" value="ECO:0007669"/>
    <property type="project" value="EnsemblFungi"/>
</dbReference>
<evidence type="ECO:0000256" key="6">
    <source>
        <dbReference type="ARBA" id="ARBA00022777"/>
    </source>
</evidence>
<dbReference type="SMART" id="SM00220">
    <property type="entry name" value="S_TKc"/>
    <property type="match status" value="1"/>
</dbReference>
<evidence type="ECO:0000256" key="9">
    <source>
        <dbReference type="ARBA" id="ARBA00048679"/>
    </source>
</evidence>
<dbReference type="RefSeq" id="XP_003671331.2">
    <property type="nucleotide sequence ID" value="XM_003671283.2"/>
</dbReference>
<feature type="compositionally biased region" description="Polar residues" evidence="11">
    <location>
        <begin position="959"/>
        <end position="969"/>
    </location>
</feature>
<dbReference type="InterPro" id="IPR050236">
    <property type="entry name" value="Ser_Thr_kinase_AGC"/>
</dbReference>
<keyword evidence="2" id="KW-0723">Serine/threonine-protein kinase</keyword>
<dbReference type="SMART" id="SM00133">
    <property type="entry name" value="S_TK_X"/>
    <property type="match status" value="1"/>
</dbReference>
<dbReference type="InterPro" id="IPR011006">
    <property type="entry name" value="CheY-like_superfamily"/>
</dbReference>
<evidence type="ECO:0000256" key="1">
    <source>
        <dbReference type="ARBA" id="ARBA00012513"/>
    </source>
</evidence>
<feature type="compositionally biased region" description="Polar residues" evidence="11">
    <location>
        <begin position="1400"/>
        <end position="1410"/>
    </location>
</feature>
<dbReference type="SUPFAM" id="SSF56112">
    <property type="entry name" value="Protein kinase-like (PK-like)"/>
    <property type="match status" value="1"/>
</dbReference>
<dbReference type="GO" id="GO:0005524">
    <property type="term" value="F:ATP binding"/>
    <property type="evidence" value="ECO:0007669"/>
    <property type="project" value="UniProtKB-KW"/>
</dbReference>
<dbReference type="FunFam" id="1.10.510.10:FF:000340">
    <property type="entry name" value="Serine threonine protein kinase"/>
    <property type="match status" value="1"/>
</dbReference>
<evidence type="ECO:0000256" key="5">
    <source>
        <dbReference type="ARBA" id="ARBA00022741"/>
    </source>
</evidence>
<feature type="compositionally biased region" description="Polar residues" evidence="11">
    <location>
        <begin position="1"/>
        <end position="12"/>
    </location>
</feature>
<dbReference type="InterPro" id="IPR008271">
    <property type="entry name" value="Ser/Thr_kinase_AS"/>
</dbReference>
<evidence type="ECO:0000256" key="11">
    <source>
        <dbReference type="SAM" id="MobiDB-lite"/>
    </source>
</evidence>
<dbReference type="GO" id="GO:0005634">
    <property type="term" value="C:nucleus"/>
    <property type="evidence" value="ECO:0007669"/>
    <property type="project" value="EnsemblFungi"/>
</dbReference>
<keyword evidence="16" id="KW-1185">Reference proteome</keyword>
<evidence type="ECO:0000259" key="12">
    <source>
        <dbReference type="PROSITE" id="PS50011"/>
    </source>
</evidence>
<dbReference type="OrthoDB" id="162894at2759"/>
<feature type="domain" description="Protein kinase" evidence="12">
    <location>
        <begin position="767"/>
        <end position="1195"/>
    </location>
</feature>
<evidence type="ECO:0000256" key="4">
    <source>
        <dbReference type="ARBA" id="ARBA00022679"/>
    </source>
</evidence>
<dbReference type="GO" id="GO:0000160">
    <property type="term" value="P:phosphorelay signal transduction system"/>
    <property type="evidence" value="ECO:0007669"/>
    <property type="project" value="InterPro"/>
</dbReference>
<dbReference type="GO" id="GO:0006995">
    <property type="term" value="P:cellular response to nitrogen starvation"/>
    <property type="evidence" value="ECO:0007669"/>
    <property type="project" value="EnsemblFungi"/>
</dbReference>
<dbReference type="Pfam" id="PF00069">
    <property type="entry name" value="Pkinase"/>
    <property type="match status" value="2"/>
</dbReference>
<dbReference type="Proteomes" id="UP000000689">
    <property type="component" value="Chromosome 7"/>
</dbReference>
<dbReference type="PANTHER" id="PTHR24356:SF1">
    <property type="entry name" value="SERINE_THREONINE-PROTEIN KINASE GREATWALL"/>
    <property type="match status" value="1"/>
</dbReference>
<evidence type="ECO:0000256" key="3">
    <source>
        <dbReference type="ARBA" id="ARBA00022553"/>
    </source>
</evidence>
<sequence length="1707" mass="191491">MSNLNPYSNNSNTKDDFSTLPSLGQLHISEDDNISVSKLREHLPPTSDDEEEELDTDDNAEPMDQQDRDSPNSAKYDEYLELATDKNPSMILEVDLDGKIRYISPRWETLTRIPCPEYISDLILGSEQDKLVFNKVMDMMLANDNVSYTVTFNVSTQTRPENEKPNDNEDSIQSEFNPYLHDIIAFEACGILIRDSTTNQPTYSMWILKPYNAAWRNDNNLEHILPAALIDRLGFGATLFSDYLKDIENEMIIDEADVPVPKMELCRVCETNVPAWWLETHSQSCVCEHRIQSLIQLLHDNLVEQLRLLNNDNITEYKDVPILVKSKTFLELSLESLRELSTIAININTSEMISSFDVENANFEILRQNRNDTTEENIPLQSENGSDNFFQFSPRTKSNIQNIQEWHLKFPKDDEDPGLSLLVHDTIDLARRKVDAVLRLDNAMTYSSKIKNEVNTYVIQLIREQIENNRIHLPQSMNYPYTASPIPSISNSAFSTASERLDTVVPVSQNLKRPSTNVLLHSNLGSESSISIKDPTPRLARSHLQQSSLFSDAYLNAEGMPEPRNIKSKRENNSMLNNQNDNIQNDSNEDMDTLGDGSSRSRSRSVTPRQQLHFPRTDNNNNSNNTNDNNQQIHTLSNPVDVDSSVTEHLSTEPSFYSTPGLLSSSKFTSSSNNSGLPRLLTSISLTPRRGSPLPETMNSTYPIQRASNSKLNNIKSPVNSPMISNKEFLTPEQHSNNNSTFQTQPLSPLLLATNQTRRVPPSIKDYDILKPISKGAYGSVYLARKKITGEYFAIKVLKKSDMVTKNQVTNVKSERAIMMVQSDKPYVARLFATFQNKENLFLVMEYLPGGDLAALIKMMGSLPDEWVKQYSTEIISGVDDMHQNGIIHHDLKPDNLLIDSKGHIKLTDFGLSRAGLIRRHKFDFKRKHSSISTDTFNSHNSITNNNDNDNDNNNNNNSQISTPDSNTIAHKRNSTSKLLKKSTIKNTDQDIHLHTNTPTPRSSRKFGQDEVATSSPDPNTMKRSESRSSLSVLELSQTGTPLTNQGQNSTPMHLRTNSFVTLDSTGTSSPASDLALFHPDDSKQDKKFFGTPDYLAPETIEGSGEGDHCDWWSVGCILFELIFGYPPFHTSTPEGVFKKILAGKIEWPKFKSPEEERDFISPEAKDLILKLLTVDVSKRLGTNGAEEIKAHPYFKGVDWEHVYDEDASFVPSVEDPEDTDYFDTRGAVLENFGDDHDEDISKLQPSNYFHYANQDVPDISSTPNIEPVHVNTKRWASLPNNTINDNNRIQTPVGKMSVSSLLGTTLQEEALKNSPTMKSVPMAIPPHMRDRRTSKLNDPQTEFGSFYFRNLSALDKANKDAINRLKSEHIAEFPNGHRRTSSTSILNSPSELPGGKLRGNTSKHSTTGSPAIGIGLSSRPIGRSDSSSIRSFSPERGFSIDESGMSRIRKDVKPSDSSNILSFNDSEQLNQPRFKSLLSPSTPGAPTAACSTLTPTTTTTTTTATTPSLVSHQRIMPNRVIFQRTNSSEVSVGETDRLQAVSRVNSVRYRRRSGRQSSGTGTEKIGCNMDILLCEPIPIHRYRIIKDLESLGCTVIAASGADELVSRADAEITFDLIITTLKLPNVSSTELIRLLKFTNGTNSATPIVALTSYYEEAMNSNVFDYVLEKPLQMKDIRNLISKYALRKSQRDEFSLLSDNEDIRLSR</sequence>
<dbReference type="InterPro" id="IPR001789">
    <property type="entry name" value="Sig_transdc_resp-reg_receiver"/>
</dbReference>
<evidence type="ECO:0000259" key="13">
    <source>
        <dbReference type="PROSITE" id="PS50110"/>
    </source>
</evidence>
<dbReference type="GO" id="GO:0034605">
    <property type="term" value="P:cellular response to heat"/>
    <property type="evidence" value="ECO:0007669"/>
    <property type="project" value="EnsemblFungi"/>
</dbReference>
<dbReference type="GO" id="GO:0010508">
    <property type="term" value="P:positive regulation of autophagy"/>
    <property type="evidence" value="ECO:0007669"/>
    <property type="project" value="EnsemblFungi"/>
</dbReference>
<dbReference type="Gene3D" id="3.30.200.20">
    <property type="entry name" value="Phosphorylase Kinase, domain 1"/>
    <property type="match status" value="2"/>
</dbReference>
<feature type="region of interest" description="Disordered" evidence="11">
    <location>
        <begin position="1"/>
        <end position="73"/>
    </location>
</feature>
<dbReference type="OMA" id="HNRRFVG"/>
<dbReference type="Gene3D" id="1.10.510.10">
    <property type="entry name" value="Transferase(Phosphotransferase) domain 1"/>
    <property type="match status" value="2"/>
</dbReference>
<keyword evidence="6" id="KW-0418">Kinase</keyword>
<evidence type="ECO:0000256" key="2">
    <source>
        <dbReference type="ARBA" id="ARBA00022527"/>
    </source>
</evidence>
<dbReference type="GO" id="GO:0005737">
    <property type="term" value="C:cytoplasm"/>
    <property type="evidence" value="ECO:0007669"/>
    <property type="project" value="EnsemblFungi"/>
</dbReference>
<dbReference type="CDD" id="cd17546">
    <property type="entry name" value="REC_hyHK_CKI1_RcsC-like"/>
    <property type="match status" value="1"/>
</dbReference>
<feature type="compositionally biased region" description="Low complexity" evidence="11">
    <location>
        <begin position="1486"/>
        <end position="1506"/>
    </location>
</feature>
<feature type="domain" description="Response regulatory" evidence="13">
    <location>
        <begin position="1571"/>
        <end position="1685"/>
    </location>
</feature>
<evidence type="ECO:0000313" key="16">
    <source>
        <dbReference type="Proteomes" id="UP000000689"/>
    </source>
</evidence>
<dbReference type="FunFam" id="3.30.200.20:FF:001008">
    <property type="entry name" value="Serine/threonine-protein kinase cek1"/>
    <property type="match status" value="1"/>
</dbReference>
<dbReference type="SMART" id="SM00448">
    <property type="entry name" value="REC"/>
    <property type="match status" value="1"/>
</dbReference>
<name>G0WE77_NAUDC</name>
<proteinExistence type="predicted"/>
<feature type="compositionally biased region" description="Low complexity" evidence="11">
    <location>
        <begin position="1418"/>
        <end position="1438"/>
    </location>
</feature>
<reference evidence="15 16" key="1">
    <citation type="journal article" date="2011" name="Proc. Natl. Acad. Sci. U.S.A.">
        <title>Evolutionary erosion of yeast sex chromosomes by mating-type switching accidents.</title>
        <authorList>
            <person name="Gordon J.L."/>
            <person name="Armisen D."/>
            <person name="Proux-Wera E."/>
            <person name="Oheigeartaigh S.S."/>
            <person name="Byrne K.P."/>
            <person name="Wolfe K.H."/>
        </authorList>
    </citation>
    <scope>NUCLEOTIDE SEQUENCE [LARGE SCALE GENOMIC DNA]</scope>
    <source>
        <strain evidence="16">ATCC 10597 / BCRC 20456 / CBS 421 / NBRC 0211 / NRRL Y-12639</strain>
    </source>
</reference>
<feature type="compositionally biased region" description="Low complexity" evidence="11">
    <location>
        <begin position="945"/>
        <end position="958"/>
    </location>
</feature>
<dbReference type="KEGG" id="ndi:NDAI_0G03110"/>
<dbReference type="SUPFAM" id="SSF52172">
    <property type="entry name" value="CheY-like"/>
    <property type="match status" value="1"/>
</dbReference>
<keyword evidence="5" id="KW-0547">Nucleotide-binding</keyword>
<comment type="catalytic activity">
    <reaction evidence="9">
        <text>L-seryl-[protein] + ATP = O-phospho-L-seryl-[protein] + ADP + H(+)</text>
        <dbReference type="Rhea" id="RHEA:17989"/>
        <dbReference type="Rhea" id="RHEA-COMP:9863"/>
        <dbReference type="Rhea" id="RHEA-COMP:11604"/>
        <dbReference type="ChEBI" id="CHEBI:15378"/>
        <dbReference type="ChEBI" id="CHEBI:29999"/>
        <dbReference type="ChEBI" id="CHEBI:30616"/>
        <dbReference type="ChEBI" id="CHEBI:83421"/>
        <dbReference type="ChEBI" id="CHEBI:456216"/>
        <dbReference type="EC" id="2.7.11.1"/>
    </reaction>
</comment>
<dbReference type="InterPro" id="IPR000961">
    <property type="entry name" value="AGC-kinase_C"/>
</dbReference>
<evidence type="ECO:0000256" key="8">
    <source>
        <dbReference type="ARBA" id="ARBA00047899"/>
    </source>
</evidence>
<dbReference type="GO" id="GO:1903452">
    <property type="term" value="P:positive regulation of G1 to G0 transition"/>
    <property type="evidence" value="ECO:0007669"/>
    <property type="project" value="EnsemblFungi"/>
</dbReference>
<dbReference type="Gene3D" id="3.40.50.2300">
    <property type="match status" value="1"/>
</dbReference>
<dbReference type="GO" id="GO:1901992">
    <property type="term" value="P:positive regulation of mitotic cell cycle phase transition"/>
    <property type="evidence" value="ECO:0007669"/>
    <property type="project" value="EnsemblFungi"/>
</dbReference>
<feature type="compositionally biased region" description="Low complexity" evidence="11">
    <location>
        <begin position="617"/>
        <end position="630"/>
    </location>
</feature>
<dbReference type="GO" id="GO:0004674">
    <property type="term" value="F:protein serine/threonine kinase activity"/>
    <property type="evidence" value="ECO:0007669"/>
    <property type="project" value="UniProtKB-KW"/>
</dbReference>
<dbReference type="EC" id="2.7.11.1" evidence="1"/>
<dbReference type="GO" id="GO:0045944">
    <property type="term" value="P:positive regulation of transcription by RNA polymerase II"/>
    <property type="evidence" value="ECO:0007669"/>
    <property type="project" value="EnsemblFungi"/>
</dbReference>
<dbReference type="InterPro" id="IPR000719">
    <property type="entry name" value="Prot_kinase_dom"/>
</dbReference>
<feature type="compositionally biased region" description="Acidic residues" evidence="11">
    <location>
        <begin position="47"/>
        <end position="61"/>
    </location>
</feature>
<keyword evidence="3" id="KW-0597">Phosphoprotein</keyword>
<dbReference type="PROSITE" id="PS00108">
    <property type="entry name" value="PROTEIN_KINASE_ST"/>
    <property type="match status" value="1"/>
</dbReference>
<feature type="compositionally biased region" description="Low complexity" evidence="11">
    <location>
        <begin position="573"/>
        <end position="586"/>
    </location>
</feature>
<feature type="compositionally biased region" description="Polar residues" evidence="11">
    <location>
        <begin position="1382"/>
        <end position="1391"/>
    </location>
</feature>
<feature type="compositionally biased region" description="Low complexity" evidence="11">
    <location>
        <begin position="664"/>
        <end position="675"/>
    </location>
</feature>
<feature type="region of interest" description="Disordered" evidence="11">
    <location>
        <begin position="1477"/>
        <end position="1506"/>
    </location>
</feature>
<dbReference type="PROSITE" id="PS50011">
    <property type="entry name" value="PROTEIN_KINASE_DOM"/>
    <property type="match status" value="1"/>
</dbReference>
<feature type="domain" description="AGC-kinase C-terminal" evidence="14">
    <location>
        <begin position="1196"/>
        <end position="1262"/>
    </location>
</feature>
<evidence type="ECO:0000259" key="14">
    <source>
        <dbReference type="PROSITE" id="PS51285"/>
    </source>
</evidence>
<feature type="compositionally biased region" description="Polar residues" evidence="11">
    <location>
        <begin position="631"/>
        <end position="663"/>
    </location>
</feature>
<dbReference type="HOGENOM" id="CLU_000709_4_1_1"/>
<dbReference type="PROSITE" id="PS51285">
    <property type="entry name" value="AGC_KINASE_CTER"/>
    <property type="match status" value="1"/>
</dbReference>
<feature type="compositionally biased region" description="Polar residues" evidence="11">
    <location>
        <begin position="934"/>
        <end position="944"/>
    </location>
</feature>
<dbReference type="PANTHER" id="PTHR24356">
    <property type="entry name" value="SERINE/THREONINE-PROTEIN KINASE"/>
    <property type="match status" value="1"/>
</dbReference>